<dbReference type="Proteomes" id="UP001143747">
    <property type="component" value="Unassembled WGS sequence"/>
</dbReference>
<organism evidence="1 2">
    <name type="scientific">Methanogenium marinum</name>
    <dbReference type="NCBI Taxonomy" id="348610"/>
    <lineage>
        <taxon>Archaea</taxon>
        <taxon>Methanobacteriati</taxon>
        <taxon>Methanobacteriota</taxon>
        <taxon>Stenosarchaea group</taxon>
        <taxon>Methanomicrobia</taxon>
        <taxon>Methanomicrobiales</taxon>
        <taxon>Methanomicrobiaceae</taxon>
        <taxon>Methanogenium</taxon>
    </lineage>
</organism>
<sequence length="57" mass="6640">MSQTFQFIATRAKDHPQIIRKSQMSKQAFFSSRTTGENRTEYSSTLTPRKSHTIIYV</sequence>
<comment type="caution">
    <text evidence="1">The sequence shown here is derived from an EMBL/GenBank/DDBJ whole genome shotgun (WGS) entry which is preliminary data.</text>
</comment>
<dbReference type="RefSeq" id="WP_274925268.1">
    <property type="nucleotide sequence ID" value="NZ_JAKELO010000002.1"/>
</dbReference>
<evidence type="ECO:0000313" key="2">
    <source>
        <dbReference type="Proteomes" id="UP001143747"/>
    </source>
</evidence>
<reference evidence="1" key="1">
    <citation type="submission" date="2022-01" db="EMBL/GenBank/DDBJ databases">
        <title>Draft genome of Methanogenium marinum DSM 15558.</title>
        <authorList>
            <person name="Chen S.-C."/>
            <person name="You Y.-T."/>
        </authorList>
    </citation>
    <scope>NUCLEOTIDE SEQUENCE</scope>
    <source>
        <strain evidence="1">DSM 15558</strain>
    </source>
</reference>
<dbReference type="AlphaFoldDB" id="A0A9Q4KUZ6"/>
<name>A0A9Q4KUZ6_9EURY</name>
<protein>
    <submittedName>
        <fullName evidence="1">Uncharacterized protein</fullName>
    </submittedName>
</protein>
<gene>
    <name evidence="1" type="ORF">L0665_08515</name>
</gene>
<accession>A0A9Q4KUZ6</accession>
<keyword evidence="2" id="KW-1185">Reference proteome</keyword>
<dbReference type="EMBL" id="JAKELO010000002">
    <property type="protein sequence ID" value="MDE4908647.1"/>
    <property type="molecule type" value="Genomic_DNA"/>
</dbReference>
<evidence type="ECO:0000313" key="1">
    <source>
        <dbReference type="EMBL" id="MDE4908647.1"/>
    </source>
</evidence>
<proteinExistence type="predicted"/>